<evidence type="ECO:0000256" key="1">
    <source>
        <dbReference type="SAM" id="Phobius"/>
    </source>
</evidence>
<sequence length="341" mass="38829">MVSLLMKILFMSKEELSLLEILIEDLSFVNWAKNHNQNDVAFWNNWIRQHPDKIETVYNAKAIILGIKFNKTQVSETKIDQALSDILALVEVEEKSFKKEKKSFSVIKYMAMATTLVLFISLAYLFIPTDTTVTHTTLFGEIIDLKLPDGTSVILNGNSEISYDKNTPRNINLSGEAYFKVKSIPSTKAKFWVNTRDLKVEVFGTQFHVSTRNNKTGVLLDEGRIELLLGNGTSKKMKPGELVSYSNKDKITTHDKVTQELSYSLWREGTYIFNNTTVYEVMKNIEQAYGLKTEFIDEELKGQKLTGGIPNQNLKICLSAIEKSTGTRIVVKDNRLIMFKN</sequence>
<proteinExistence type="predicted"/>
<keyword evidence="5" id="KW-1185">Reference proteome</keyword>
<accession>A0ABY1KTT9</accession>
<dbReference type="Proteomes" id="UP000185728">
    <property type="component" value="Unassembled WGS sequence"/>
</dbReference>
<evidence type="ECO:0000259" key="2">
    <source>
        <dbReference type="Pfam" id="PF04773"/>
    </source>
</evidence>
<dbReference type="RefSeq" id="WP_083690463.1">
    <property type="nucleotide sequence ID" value="NZ_FTOB01000003.1"/>
</dbReference>
<dbReference type="Pfam" id="PF04773">
    <property type="entry name" value="FecR"/>
    <property type="match status" value="1"/>
</dbReference>
<organism evidence="4 5">
    <name type="scientific">Zobellia uliginosa</name>
    <dbReference type="NCBI Taxonomy" id="143224"/>
    <lineage>
        <taxon>Bacteria</taxon>
        <taxon>Pseudomonadati</taxon>
        <taxon>Bacteroidota</taxon>
        <taxon>Flavobacteriia</taxon>
        <taxon>Flavobacteriales</taxon>
        <taxon>Flavobacteriaceae</taxon>
        <taxon>Zobellia</taxon>
    </lineage>
</organism>
<dbReference type="Gene3D" id="2.60.120.1440">
    <property type="match status" value="1"/>
</dbReference>
<dbReference type="PANTHER" id="PTHR30273:SF2">
    <property type="entry name" value="PROTEIN FECR"/>
    <property type="match status" value="1"/>
</dbReference>
<name>A0ABY1KTT9_9FLAO</name>
<dbReference type="InterPro" id="IPR012373">
    <property type="entry name" value="Ferrdict_sens_TM"/>
</dbReference>
<dbReference type="Pfam" id="PF16344">
    <property type="entry name" value="FecR_C"/>
    <property type="match status" value="1"/>
</dbReference>
<protein>
    <submittedName>
        <fullName evidence="4">FecR family protein</fullName>
    </submittedName>
</protein>
<evidence type="ECO:0000313" key="4">
    <source>
        <dbReference type="EMBL" id="SIS74800.1"/>
    </source>
</evidence>
<keyword evidence="1" id="KW-0812">Transmembrane</keyword>
<comment type="caution">
    <text evidence="4">The sequence shown here is derived from an EMBL/GenBank/DDBJ whole genome shotgun (WGS) entry which is preliminary data.</text>
</comment>
<dbReference type="InterPro" id="IPR006860">
    <property type="entry name" value="FecR"/>
</dbReference>
<dbReference type="InterPro" id="IPR032508">
    <property type="entry name" value="FecR_C"/>
</dbReference>
<feature type="domain" description="FecR protein" evidence="2">
    <location>
        <begin position="135"/>
        <end position="226"/>
    </location>
</feature>
<keyword evidence="1" id="KW-1133">Transmembrane helix</keyword>
<dbReference type="PANTHER" id="PTHR30273">
    <property type="entry name" value="PERIPLASMIC SIGNAL SENSOR AND SIGMA FACTOR ACTIVATOR FECR-RELATED"/>
    <property type="match status" value="1"/>
</dbReference>
<evidence type="ECO:0000313" key="5">
    <source>
        <dbReference type="Proteomes" id="UP000185728"/>
    </source>
</evidence>
<evidence type="ECO:0000259" key="3">
    <source>
        <dbReference type="Pfam" id="PF16344"/>
    </source>
</evidence>
<keyword evidence="1" id="KW-0472">Membrane</keyword>
<gene>
    <name evidence="4" type="ORF">SAMN05421766_103794</name>
</gene>
<reference evidence="4 5" key="1">
    <citation type="submission" date="2017-01" db="EMBL/GenBank/DDBJ databases">
        <authorList>
            <person name="Varghese N."/>
            <person name="Submissions S."/>
        </authorList>
    </citation>
    <scope>NUCLEOTIDE SEQUENCE [LARGE SCALE GENOMIC DNA]</scope>
    <source>
        <strain evidence="4 5">DSM 2061</strain>
    </source>
</reference>
<feature type="transmembrane region" description="Helical" evidence="1">
    <location>
        <begin position="106"/>
        <end position="127"/>
    </location>
</feature>
<dbReference type="PIRSF" id="PIRSF018266">
    <property type="entry name" value="FecR"/>
    <property type="match status" value="1"/>
</dbReference>
<feature type="domain" description="Protein FecR C-terminal" evidence="3">
    <location>
        <begin position="271"/>
        <end position="337"/>
    </location>
</feature>
<dbReference type="EMBL" id="FTOB01000003">
    <property type="protein sequence ID" value="SIS74800.1"/>
    <property type="molecule type" value="Genomic_DNA"/>
</dbReference>
<dbReference type="Gene3D" id="3.55.50.30">
    <property type="match status" value="1"/>
</dbReference>